<evidence type="ECO:0000256" key="1">
    <source>
        <dbReference type="ARBA" id="ARBA00004651"/>
    </source>
</evidence>
<evidence type="ECO:0000256" key="8">
    <source>
        <dbReference type="ARBA" id="ARBA00023136"/>
    </source>
</evidence>
<feature type="domain" description="Major facilitator superfamily (MFS) profile" evidence="9">
    <location>
        <begin position="27"/>
        <end position="435"/>
    </location>
</feature>
<dbReference type="PATRIC" id="fig|178901.10.peg.2744"/>
<dbReference type="Proteomes" id="UP000077349">
    <property type="component" value="Unassembled WGS sequence"/>
</dbReference>
<dbReference type="InterPro" id="IPR036259">
    <property type="entry name" value="MFS_trans_sf"/>
</dbReference>
<evidence type="ECO:0000256" key="5">
    <source>
        <dbReference type="ARBA" id="ARBA00022692"/>
    </source>
</evidence>
<name>A0A087PN49_9PROT</name>
<keyword evidence="5" id="KW-0812">Transmembrane</keyword>
<keyword evidence="3" id="KW-0813">Transport</keyword>
<keyword evidence="8" id="KW-0472">Membrane</keyword>
<dbReference type="InterPro" id="IPR011701">
    <property type="entry name" value="MFS"/>
</dbReference>
<dbReference type="PANTHER" id="PTHR43528">
    <property type="entry name" value="ALPHA-KETOGLUTARATE PERMEASE"/>
    <property type="match status" value="1"/>
</dbReference>
<evidence type="ECO:0000256" key="4">
    <source>
        <dbReference type="ARBA" id="ARBA00022475"/>
    </source>
</evidence>
<keyword evidence="7" id="KW-1133">Transmembrane helix</keyword>
<dbReference type="PANTHER" id="PTHR43528:SF8">
    <property type="entry name" value="BLR0239 PROTEIN"/>
    <property type="match status" value="1"/>
</dbReference>
<gene>
    <name evidence="10" type="ORF">Amal_02746</name>
</gene>
<dbReference type="EMBL" id="LVHD01000018">
    <property type="protein sequence ID" value="OAG76968.1"/>
    <property type="molecule type" value="Genomic_DNA"/>
</dbReference>
<dbReference type="PROSITE" id="PS50850">
    <property type="entry name" value="MFS"/>
    <property type="match status" value="1"/>
</dbReference>
<dbReference type="GO" id="GO:0005886">
    <property type="term" value="C:plasma membrane"/>
    <property type="evidence" value="ECO:0007669"/>
    <property type="project" value="UniProtKB-SubCell"/>
</dbReference>
<evidence type="ECO:0000259" key="9">
    <source>
        <dbReference type="PROSITE" id="PS50850"/>
    </source>
</evidence>
<dbReference type="Pfam" id="PF07690">
    <property type="entry name" value="MFS_1"/>
    <property type="match status" value="1"/>
</dbReference>
<comment type="subcellular location">
    <subcellularLocation>
        <location evidence="1">Cell membrane</location>
        <topology evidence="1">Multi-pass membrane protein</topology>
    </subcellularLocation>
</comment>
<dbReference type="InterPro" id="IPR020846">
    <property type="entry name" value="MFS_dom"/>
</dbReference>
<dbReference type="InterPro" id="IPR005829">
    <property type="entry name" value="Sugar_transporter_CS"/>
</dbReference>
<protein>
    <submittedName>
        <fullName evidence="10">Permease of the major facilitator superfamily protein</fullName>
    </submittedName>
</protein>
<evidence type="ECO:0000256" key="7">
    <source>
        <dbReference type="ARBA" id="ARBA00022989"/>
    </source>
</evidence>
<dbReference type="SUPFAM" id="SSF103473">
    <property type="entry name" value="MFS general substrate transporter"/>
    <property type="match status" value="1"/>
</dbReference>
<dbReference type="eggNOG" id="COG2814">
    <property type="taxonomic scope" value="Bacteria"/>
</dbReference>
<evidence type="ECO:0000313" key="10">
    <source>
        <dbReference type="EMBL" id="OAG76968.1"/>
    </source>
</evidence>
<evidence type="ECO:0000256" key="6">
    <source>
        <dbReference type="ARBA" id="ARBA00022847"/>
    </source>
</evidence>
<dbReference type="STRING" id="178901.AmDm5_2804"/>
<reference evidence="10 11" key="1">
    <citation type="submission" date="2016-03" db="EMBL/GenBank/DDBJ databases">
        <title>Draft genome sequence of Acetobacter malorum CECT 7742, a strain isolated from strawberry vinegar.</title>
        <authorList>
            <person name="Sainz F."/>
            <person name="Mas A."/>
            <person name="Torija M.J."/>
        </authorList>
    </citation>
    <scope>NUCLEOTIDE SEQUENCE [LARGE SCALE GENOMIC DNA]</scope>
    <source>
        <strain evidence="10 11">CECT 7742</strain>
    </source>
</reference>
<keyword evidence="4" id="KW-1003">Cell membrane</keyword>
<keyword evidence="6" id="KW-0769">Symport</keyword>
<evidence type="ECO:0000256" key="3">
    <source>
        <dbReference type="ARBA" id="ARBA00022448"/>
    </source>
</evidence>
<dbReference type="PROSITE" id="PS00217">
    <property type="entry name" value="SUGAR_TRANSPORT_2"/>
    <property type="match status" value="1"/>
</dbReference>
<proteinExistence type="inferred from homology"/>
<organism evidence="10 11">
    <name type="scientific">Acetobacter malorum</name>
    <dbReference type="NCBI Taxonomy" id="178901"/>
    <lineage>
        <taxon>Bacteria</taxon>
        <taxon>Pseudomonadati</taxon>
        <taxon>Pseudomonadota</taxon>
        <taxon>Alphaproteobacteria</taxon>
        <taxon>Acetobacterales</taxon>
        <taxon>Acetobacteraceae</taxon>
        <taxon>Acetobacter</taxon>
    </lineage>
</organism>
<dbReference type="InterPro" id="IPR051084">
    <property type="entry name" value="H+-coupled_symporters"/>
</dbReference>
<comment type="caution">
    <text evidence="10">The sequence shown here is derived from an EMBL/GenBank/DDBJ whole genome shotgun (WGS) entry which is preliminary data.</text>
</comment>
<evidence type="ECO:0000256" key="2">
    <source>
        <dbReference type="ARBA" id="ARBA00008240"/>
    </source>
</evidence>
<dbReference type="GO" id="GO:0015293">
    <property type="term" value="F:symporter activity"/>
    <property type="evidence" value="ECO:0007669"/>
    <property type="project" value="UniProtKB-KW"/>
</dbReference>
<comment type="similarity">
    <text evidence="2">Belongs to the major facilitator superfamily. Metabolite:H+ Symporter (MHS) family (TC 2.A.1.6) family.</text>
</comment>
<accession>A0A087PN49</accession>
<dbReference type="AlphaFoldDB" id="A0A087PN49"/>
<sequence length="443" mass="47868">MAFASTAFLKDTDMTDRPHTARTRWAAIIGSIGGNALEWYDFTIFSYMIPIISTLFFPKSAGSVSAILMSTALFGVGFFTRPLGGICLGLYADRRSRQEAMTLGMGLMAVAVALITCAPTYEQAGVTGAIMIAVARLLQGFSVGGEFATSTTFLVEIAPPNRRGFFGSWQITGQIIAQVLGGSVGYLMTTWCTPEQVHAWAWRLPFAFGLFIIPLILTIRLKMSGSAAGKRKATQTPGMMNSLTTQWREILTGMGLVTASTVSFYIIYGYVVTYATKILHLSLTGSYLVQMSAAASMLIVVPFSGYLSDFLNKKLIIFTSLATYLAILWPLYAWLVASPSITRLIIMQVSLSFVSGMFLGSYCTLITQILSPASRTTMLAIVNNMVVLVVGGFSQLIVTWLISISGKAMAPAIFVMSGVAIGLIAATYLLFSSISEKFPEKIS</sequence>
<dbReference type="Gene3D" id="1.20.1250.20">
    <property type="entry name" value="MFS general substrate transporter like domains"/>
    <property type="match status" value="2"/>
</dbReference>
<evidence type="ECO:0000313" key="11">
    <source>
        <dbReference type="Proteomes" id="UP000077349"/>
    </source>
</evidence>